<dbReference type="Proteomes" id="UP001148786">
    <property type="component" value="Unassembled WGS sequence"/>
</dbReference>
<dbReference type="InterPro" id="IPR036291">
    <property type="entry name" value="NAD(P)-bd_dom_sf"/>
</dbReference>
<dbReference type="GO" id="GO:0016616">
    <property type="term" value="F:oxidoreductase activity, acting on the CH-OH group of donors, NAD or NADP as acceptor"/>
    <property type="evidence" value="ECO:0007669"/>
    <property type="project" value="TreeGrafter"/>
</dbReference>
<dbReference type="PANTHER" id="PTHR45458:SF1">
    <property type="entry name" value="SHORT CHAIN DEHYDROGENASE"/>
    <property type="match status" value="1"/>
</dbReference>
<dbReference type="Pfam" id="PF00106">
    <property type="entry name" value="adh_short"/>
    <property type="match status" value="1"/>
</dbReference>
<dbReference type="EMBL" id="JANKHO010003174">
    <property type="protein sequence ID" value="KAJ3485578.1"/>
    <property type="molecule type" value="Genomic_DNA"/>
</dbReference>
<keyword evidence="3" id="KW-1185">Reference proteome</keyword>
<gene>
    <name evidence="2" type="ORF">NLJ89_g11888</name>
</gene>
<dbReference type="PRINTS" id="PR00081">
    <property type="entry name" value="GDHRDH"/>
</dbReference>
<evidence type="ECO:0000256" key="1">
    <source>
        <dbReference type="RuleBase" id="RU000363"/>
    </source>
</evidence>
<dbReference type="Gene3D" id="3.40.50.720">
    <property type="entry name" value="NAD(P)-binding Rossmann-like Domain"/>
    <property type="match status" value="1"/>
</dbReference>
<dbReference type="PANTHER" id="PTHR45458">
    <property type="entry name" value="SHORT-CHAIN DEHYDROGENASE/REDUCTASE SDR"/>
    <property type="match status" value="1"/>
</dbReference>
<dbReference type="PRINTS" id="PR00080">
    <property type="entry name" value="SDRFAMILY"/>
</dbReference>
<proteinExistence type="inferred from homology"/>
<dbReference type="InterPro" id="IPR052184">
    <property type="entry name" value="SDR_enzymes"/>
</dbReference>
<reference evidence="2" key="1">
    <citation type="submission" date="2022-07" db="EMBL/GenBank/DDBJ databases">
        <title>Genome Sequence of Agrocybe chaxingu.</title>
        <authorList>
            <person name="Buettner E."/>
        </authorList>
    </citation>
    <scope>NUCLEOTIDE SEQUENCE</scope>
    <source>
        <strain evidence="2">MP-N11</strain>
    </source>
</reference>
<dbReference type="AlphaFoldDB" id="A0A9W8JVX3"/>
<comment type="caution">
    <text evidence="2">The sequence shown here is derived from an EMBL/GenBank/DDBJ whole genome shotgun (WGS) entry which is preliminary data.</text>
</comment>
<accession>A0A9W8JVX3</accession>
<evidence type="ECO:0008006" key="4">
    <source>
        <dbReference type="Google" id="ProtNLM"/>
    </source>
</evidence>
<comment type="similarity">
    <text evidence="1">Belongs to the short-chain dehydrogenases/reductases (SDR) family.</text>
</comment>
<sequence length="192" mass="21384">MIQQGIKPLEMDFTDEESIIAASKHFSDQPLDVLINCAGVYYPWDDKPFTELTADDLISHFKVNTGPFLTSKYFLPALSRSKGGKIINISSDFASITDNAGGNACYRISKCALNQLTKNMAMDLEKISPNVKTIAVHPGYVPTKMTGYVGEDDMERCIQGLVEIVEKFGTPGWEEKLPNSGYVRWSGEIMRF</sequence>
<evidence type="ECO:0000313" key="2">
    <source>
        <dbReference type="EMBL" id="KAJ3485578.1"/>
    </source>
</evidence>
<evidence type="ECO:0000313" key="3">
    <source>
        <dbReference type="Proteomes" id="UP001148786"/>
    </source>
</evidence>
<name>A0A9W8JVX3_9AGAR</name>
<organism evidence="2 3">
    <name type="scientific">Agrocybe chaxingu</name>
    <dbReference type="NCBI Taxonomy" id="84603"/>
    <lineage>
        <taxon>Eukaryota</taxon>
        <taxon>Fungi</taxon>
        <taxon>Dikarya</taxon>
        <taxon>Basidiomycota</taxon>
        <taxon>Agaricomycotina</taxon>
        <taxon>Agaricomycetes</taxon>
        <taxon>Agaricomycetidae</taxon>
        <taxon>Agaricales</taxon>
        <taxon>Agaricineae</taxon>
        <taxon>Strophariaceae</taxon>
        <taxon>Agrocybe</taxon>
    </lineage>
</organism>
<protein>
    <recommendedName>
        <fullName evidence="4">C-factor</fullName>
    </recommendedName>
</protein>
<dbReference type="InterPro" id="IPR002347">
    <property type="entry name" value="SDR_fam"/>
</dbReference>
<dbReference type="OrthoDB" id="7289984at2759"/>
<dbReference type="SUPFAM" id="SSF51735">
    <property type="entry name" value="NAD(P)-binding Rossmann-fold domains"/>
    <property type="match status" value="1"/>
</dbReference>